<gene>
    <name evidence="1" type="ordered locus">MHC_01875</name>
</gene>
<reference evidence="1 2" key="1">
    <citation type="journal article" date="2012" name="J. Bacteriol.">
        <title>Complete genome sequence of Mycoplasma haemocanis strain Illinois.</title>
        <authorList>
            <person name="do Nascimento N.C."/>
            <person name="Guimaraes A.M."/>
            <person name="Santos A.P."/>
            <person name="Sanmiguel P.J."/>
            <person name="Messick J.B."/>
        </authorList>
    </citation>
    <scope>NUCLEOTIDE SEQUENCE [LARGE SCALE GENOMIC DNA]</scope>
    <source>
        <strain evidence="1 2">Illinois</strain>
    </source>
</reference>
<keyword evidence="2" id="KW-1185">Reference proteome</keyword>
<dbReference type="KEGG" id="mhe:MHC_01875"/>
<evidence type="ECO:0000313" key="1">
    <source>
        <dbReference type="EMBL" id="AEW45241.1"/>
    </source>
</evidence>
<organism evidence="1 2">
    <name type="scientific">Mycoplasma haemocanis (strain Illinois)</name>
    <dbReference type="NCBI Taxonomy" id="1111676"/>
    <lineage>
        <taxon>Bacteria</taxon>
        <taxon>Bacillati</taxon>
        <taxon>Mycoplasmatota</taxon>
        <taxon>Mollicutes</taxon>
        <taxon>Mycoplasmataceae</taxon>
        <taxon>Mycoplasma</taxon>
    </lineage>
</organism>
<dbReference type="HOGENOM" id="CLU_098620_3_0_14"/>
<evidence type="ECO:0000313" key="2">
    <source>
        <dbReference type="Proteomes" id="UP000009135"/>
    </source>
</evidence>
<dbReference type="STRING" id="1111676.MHC_01875"/>
<proteinExistence type="predicted"/>
<dbReference type="EMBL" id="CP003199">
    <property type="protein sequence ID" value="AEW45241.1"/>
    <property type="molecule type" value="Genomic_DNA"/>
</dbReference>
<protein>
    <submittedName>
        <fullName evidence="1">Uncharacterized protein</fullName>
    </submittedName>
</protein>
<dbReference type="Proteomes" id="UP000009135">
    <property type="component" value="Chromosome"/>
</dbReference>
<name>H6N6G9_MYCHN</name>
<sequence>MSIAPKIALGALSVGGIAGGGVLISQNLSKETISDKLKGEGYTILTDDSHEEWNTVLTKFKEGSINLPKFSLTNQELKTLQSKCKEVLSKSNFDEDDYKKSKKWCVKPTSIKEVLGKRGIQSLNFETNSERDKDSWIKMATKYVIHGTGNKKIGNFTISPTPKDTGWSQLKAQCKTLIEKDSWWNSDFEDELTKAKLWCTKSSDYLAK</sequence>
<dbReference type="AlphaFoldDB" id="H6N6G9"/>
<accession>H6N6G9</accession>